<dbReference type="InterPro" id="IPR015424">
    <property type="entry name" value="PyrdxlP-dep_Trfase"/>
</dbReference>
<dbReference type="SUPFAM" id="SSF53383">
    <property type="entry name" value="PLP-dependent transferases"/>
    <property type="match status" value="1"/>
</dbReference>
<protein>
    <submittedName>
        <fullName evidence="3">Aminotransferase class III-fold pyridoxal phosphate-dependent enzyme</fullName>
    </submittedName>
</protein>
<comment type="caution">
    <text evidence="3">The sequence shown here is derived from an EMBL/GenBank/DDBJ whole genome shotgun (WGS) entry which is preliminary data.</text>
</comment>
<dbReference type="PANTHER" id="PTHR45688">
    <property type="match status" value="1"/>
</dbReference>
<dbReference type="InterPro" id="IPR011009">
    <property type="entry name" value="Kinase-like_dom_sf"/>
</dbReference>
<dbReference type="SUPFAM" id="SSF56112">
    <property type="entry name" value="Protein kinase-like (PK-like)"/>
    <property type="match status" value="1"/>
</dbReference>
<dbReference type="PANTHER" id="PTHR45688:SF13">
    <property type="entry name" value="ALANINE--GLYOXYLATE AMINOTRANSFERASE 2-LIKE"/>
    <property type="match status" value="1"/>
</dbReference>
<keyword evidence="2" id="KW-0663">Pyridoxal phosphate</keyword>
<evidence type="ECO:0000256" key="1">
    <source>
        <dbReference type="ARBA" id="ARBA00008954"/>
    </source>
</evidence>
<gene>
    <name evidence="3" type="ORF">NVV95_15565</name>
</gene>
<name>A0ABT2GIB2_9MICO</name>
<keyword evidence="3" id="KW-0032">Aminotransferase</keyword>
<dbReference type="Gene3D" id="3.90.1200.10">
    <property type="match status" value="1"/>
</dbReference>
<dbReference type="Proteomes" id="UP001165580">
    <property type="component" value="Unassembled WGS sequence"/>
</dbReference>
<keyword evidence="3" id="KW-0808">Transferase</keyword>
<evidence type="ECO:0000313" key="4">
    <source>
        <dbReference type="Proteomes" id="UP001165580"/>
    </source>
</evidence>
<dbReference type="Gene3D" id="3.40.640.10">
    <property type="entry name" value="Type I PLP-dependent aspartate aminotransferase-like (Major domain)"/>
    <property type="match status" value="1"/>
</dbReference>
<dbReference type="InterPro" id="IPR005814">
    <property type="entry name" value="Aminotrans_3"/>
</dbReference>
<evidence type="ECO:0000256" key="2">
    <source>
        <dbReference type="ARBA" id="ARBA00022898"/>
    </source>
</evidence>
<proteinExistence type="inferred from homology"/>
<dbReference type="InterPro" id="IPR015421">
    <property type="entry name" value="PyrdxlP-dep_Trfase_major"/>
</dbReference>
<accession>A0ABT2GIB2</accession>
<dbReference type="Pfam" id="PF00202">
    <property type="entry name" value="Aminotran_3"/>
    <property type="match status" value="1"/>
</dbReference>
<sequence length="997" mass="106159">MTEVFDYFAQGELPTPTLGDDEVRRLFADSFGLEIDLRPLGSQQDQNFRVFPHGSDDPLGVLKLSNPVFSEAEIAMQDAAAAVVAERDPGLRIPLLVEGPRGPMAAWWSSSEGRIHARVIANITGRTLMGSDYLSPAVVERMGELSARVSLALADFRHPASGRVLQWNLRHAVRVIDTLLPGEPDAAVRALVERAVRDALETLDPVSAELPVQAGHFDITDDNMLRPVGGHLPDAVIDFGDVAESWRVGELATTLSSVLHHDGADVTSVLPAVRAFHTLRPLDDAEIVALWPLVVLRGAVLVLSGRSQVRLDEQNSYASVALDREFRVLETAAAVPVAVMTEVIRDALGATDARPERPLEAGPLTLPEGPRVELDAGTVSPLNDEGAWLRPHTLDDAAATALERGASIVTLPAWRPVLTGSTPGPRNTAATVPTGVTLWLAAPAPIAPGAGRVTVDADVLTWVAGDETVRISGLPAGATGHELPARTRLFVQRHRTGGSVPPARVTPELASAWRRVEGDPSAVIGVEGDPSAVIGVEGDPSALAGAVSGPSRLVGAEGTLAADAGRASGTPPHDLLERRHRVLAEVQEHYYATPPQIERGWREHLADVDGRVYLDMVNNVASVGHAHPHVVGAATRQLRLLNTNSRFHYGAIAEFAERLAALLPDGLDTVFFVNSGSEATDLAVRLAMASTGRPDIVAMREAYHGWTYASDAVSTSIADNPNALSTRPEWVHTVAAANDYRGEHRGADAARYAPEAVAVIDALAAEGRPPAGFISESYFGNAGGVALPDGYLREVYAAVRRHGGIAISDEVQVGFGRLGEWFWGFQQQDAVPDVVAIAKSIGGGQPVGAVVTSREIADRYRTGGYFFSSTGGSPVSAVIGMAVLDVIERDDLPGNARDVGGHLKRRLEALGELHEIVGRVHGSGLYLGLEFVRDRATLEPATEETAAICARLLELGVVMQPTGDFQNVLKIKPPLVITRESADFFVDALGRVLDTGW</sequence>
<comment type="similarity">
    <text evidence="1">Belongs to the class-III pyridoxal-phosphate-dependent aminotransferase family.</text>
</comment>
<dbReference type="CDD" id="cd00610">
    <property type="entry name" value="OAT_like"/>
    <property type="match status" value="1"/>
</dbReference>
<dbReference type="RefSeq" id="WP_259487459.1">
    <property type="nucleotide sequence ID" value="NZ_JANTEZ010000006.1"/>
</dbReference>
<evidence type="ECO:0000313" key="3">
    <source>
        <dbReference type="EMBL" id="MCS5715963.1"/>
    </source>
</evidence>
<keyword evidence="4" id="KW-1185">Reference proteome</keyword>
<reference evidence="3" key="1">
    <citation type="submission" date="2022-08" db="EMBL/GenBank/DDBJ databases">
        <authorList>
            <person name="Deng Y."/>
            <person name="Han X.-F."/>
            <person name="Zhang Y.-Q."/>
        </authorList>
    </citation>
    <scope>NUCLEOTIDE SEQUENCE</scope>
    <source>
        <strain evidence="3">CPCC 205716</strain>
    </source>
</reference>
<dbReference type="InterPro" id="IPR015422">
    <property type="entry name" value="PyrdxlP-dep_Trfase_small"/>
</dbReference>
<dbReference type="GO" id="GO:0008483">
    <property type="term" value="F:transaminase activity"/>
    <property type="evidence" value="ECO:0007669"/>
    <property type="project" value="UniProtKB-KW"/>
</dbReference>
<organism evidence="3 4">
    <name type="scientific">Herbiconiux gentiana</name>
    <dbReference type="NCBI Taxonomy" id="2970912"/>
    <lineage>
        <taxon>Bacteria</taxon>
        <taxon>Bacillati</taxon>
        <taxon>Actinomycetota</taxon>
        <taxon>Actinomycetes</taxon>
        <taxon>Micrococcales</taxon>
        <taxon>Microbacteriaceae</taxon>
        <taxon>Herbiconiux</taxon>
    </lineage>
</organism>
<dbReference type="EMBL" id="JANTEZ010000006">
    <property type="protein sequence ID" value="MCS5715963.1"/>
    <property type="molecule type" value="Genomic_DNA"/>
</dbReference>
<dbReference type="Gene3D" id="3.90.1150.10">
    <property type="entry name" value="Aspartate Aminotransferase, domain 1"/>
    <property type="match status" value="1"/>
</dbReference>